<sequence>MPLLLIRQVPNIALKILLIFSRQRLLHTLLKRCPLCKDVARHRAHHASTLAYRFPVICEIDILQFNLVLRQLPVHPSRKHGHEHGILIAAHVNRNCLLRPQCFKSL</sequence>
<dbReference type="EMBL" id="CAEQ01001182">
    <property type="protein sequence ID" value="CCD13554.1"/>
    <property type="molecule type" value="Genomic_DNA"/>
</dbReference>
<organism evidence="1 2">
    <name type="scientific">Trypanosoma congolense (strain IL3000)</name>
    <dbReference type="NCBI Taxonomy" id="1068625"/>
    <lineage>
        <taxon>Eukaryota</taxon>
        <taxon>Discoba</taxon>
        <taxon>Euglenozoa</taxon>
        <taxon>Kinetoplastea</taxon>
        <taxon>Metakinetoplastina</taxon>
        <taxon>Trypanosomatida</taxon>
        <taxon>Trypanosomatidae</taxon>
        <taxon>Trypanosoma</taxon>
        <taxon>Nannomonas</taxon>
    </lineage>
</organism>
<dbReference type="AlphaFoldDB" id="F9W8M0"/>
<comment type="caution">
    <text evidence="1">The sequence shown here is derived from an EMBL/GenBank/DDBJ whole genome shotgun (WGS) entry which is preliminary data.</text>
</comment>
<proteinExistence type="predicted"/>
<reference evidence="1 2" key="2">
    <citation type="journal article" date="2012" name="Proc. Natl. Acad. Sci. U.S.A.">
        <title>Antigenic diversity is generated by distinct evolutionary mechanisms in African trypanosome species.</title>
        <authorList>
            <person name="Jackson A.P."/>
            <person name="Berry A."/>
            <person name="Aslett M."/>
            <person name="Allison H.C."/>
            <person name="Burton P."/>
            <person name="Vavrova-Anderson J."/>
            <person name="Brown R."/>
            <person name="Browne H."/>
            <person name="Corton N."/>
            <person name="Hauser H."/>
            <person name="Gamble J."/>
            <person name="Gilderthorp R."/>
            <person name="Marcello L."/>
            <person name="McQuillan J."/>
            <person name="Otto T.D."/>
            <person name="Quail M.A."/>
            <person name="Sanders M.J."/>
            <person name="van Tonder A."/>
            <person name="Ginger M.L."/>
            <person name="Field M.C."/>
            <person name="Barry J.D."/>
            <person name="Hertz-Fowler C."/>
            <person name="Berriman M."/>
        </authorList>
    </citation>
    <scope>NUCLEOTIDE SEQUENCE [LARGE SCALE GENOMIC DNA]</scope>
    <source>
        <strain evidence="1 2">IL3000</strain>
    </source>
</reference>
<keyword evidence="2" id="KW-1185">Reference proteome</keyword>
<gene>
    <name evidence="1" type="ORF">TCIL3000_0_42960</name>
</gene>
<reference evidence="2" key="1">
    <citation type="submission" date="2011-07" db="EMBL/GenBank/DDBJ databases">
        <title>Divergent evolution of antigenic variation in African trypanosomes.</title>
        <authorList>
            <person name="Jackson A.P."/>
            <person name="Berry A."/>
            <person name="Allison H.C."/>
            <person name="Burton P."/>
            <person name="Anderson J."/>
            <person name="Aslett M."/>
            <person name="Brown R."/>
            <person name="Corton N."/>
            <person name="Harris D."/>
            <person name="Hauser H."/>
            <person name="Gamble J."/>
            <person name="Gilderthorp R."/>
            <person name="McQuillan J."/>
            <person name="Quail M.A."/>
            <person name="Sanders M."/>
            <person name="Van Tonder A."/>
            <person name="Ginger M.L."/>
            <person name="Donelson J.E."/>
            <person name="Field M.C."/>
            <person name="Barry J.D."/>
            <person name="Berriman M."/>
            <person name="Hertz-Fowler C."/>
        </authorList>
    </citation>
    <scope>NUCLEOTIDE SEQUENCE [LARGE SCALE GENOMIC DNA]</scope>
    <source>
        <strain evidence="2">IL3000</strain>
    </source>
</reference>
<evidence type="ECO:0000313" key="2">
    <source>
        <dbReference type="Proteomes" id="UP000000702"/>
    </source>
</evidence>
<accession>F9W8M0</accession>
<evidence type="ECO:0000313" key="1">
    <source>
        <dbReference type="EMBL" id="CCD13554.1"/>
    </source>
</evidence>
<dbReference type="Proteomes" id="UP000000702">
    <property type="component" value="Unassembled WGS sequence"/>
</dbReference>
<protein>
    <submittedName>
        <fullName evidence="1">Uncharacterized protein</fullName>
    </submittedName>
</protein>
<name>F9W8M0_TRYCI</name>